<feature type="transmembrane region" description="Helical" evidence="7">
    <location>
        <begin position="178"/>
        <end position="206"/>
    </location>
</feature>
<dbReference type="KEGG" id="bmet:BMMGA3_12585"/>
<feature type="transmembrane region" description="Helical" evidence="7">
    <location>
        <begin position="6"/>
        <end position="28"/>
    </location>
</feature>
<dbReference type="InterPro" id="IPR050882">
    <property type="entry name" value="Prepilin_peptidase/N-MTase"/>
</dbReference>
<dbReference type="EC" id="3.4.23.43" evidence="10"/>
<proteinExistence type="inferred from homology"/>
<evidence type="ECO:0000256" key="6">
    <source>
        <dbReference type="ARBA" id="ARBA00023136"/>
    </source>
</evidence>
<dbReference type="RefSeq" id="WP_003347633.1">
    <property type="nucleotide sequence ID" value="NZ_ADWW01000001.1"/>
</dbReference>
<evidence type="ECO:0000256" key="4">
    <source>
        <dbReference type="ARBA" id="ARBA00022692"/>
    </source>
</evidence>
<dbReference type="PANTHER" id="PTHR30487:SF0">
    <property type="entry name" value="PREPILIN LEADER PEPTIDASE_N-METHYLTRANSFERASE-RELATED"/>
    <property type="match status" value="1"/>
</dbReference>
<feature type="transmembrane region" description="Helical" evidence="7">
    <location>
        <begin position="99"/>
        <end position="119"/>
    </location>
</feature>
<evidence type="ECO:0000256" key="7">
    <source>
        <dbReference type="SAM" id="Phobius"/>
    </source>
</evidence>
<keyword evidence="6 7" id="KW-0472">Membrane</keyword>
<keyword evidence="5 7" id="KW-1133">Transmembrane helix</keyword>
<dbReference type="GO" id="GO:0005886">
    <property type="term" value="C:plasma membrane"/>
    <property type="evidence" value="ECO:0007669"/>
    <property type="project" value="UniProtKB-SubCell"/>
</dbReference>
<sequence>MSFLYIYILISSLLLGSFFNVVGLRVPLKQSIVKPRSHCPSCGYTLGPFELIPVVSYVIQGGKCRRCKASISPLYPFVELMTGVLFVFAPFAIGWTSELFIAWTLISLFVIVFVSDVKYMIIPDKVLLVFAVIFLLERIFLPLTPWWDSIAGAACGFCLLLLIAVISNGGMGGGDIKLFAVIGFALGTKLVLLSFFFATLFGAVFGLAGRLTGKLEKRKPIPFGPFIGLGTLCAYFYGETIIYWYLNSFI</sequence>
<evidence type="ECO:0000256" key="1">
    <source>
        <dbReference type="ARBA" id="ARBA00004651"/>
    </source>
</evidence>
<comment type="subcellular location">
    <subcellularLocation>
        <location evidence="1">Cell membrane</location>
        <topology evidence="1">Multi-pass membrane protein</topology>
    </subcellularLocation>
</comment>
<keyword evidence="11" id="KW-1185">Reference proteome</keyword>
<protein>
    <submittedName>
        <fullName evidence="10">Type 4 prepilin-like proteins leader peptide-processing enzyme</fullName>
        <ecNumber evidence="10">3.4.23.43</ecNumber>
    </submittedName>
</protein>
<evidence type="ECO:0000259" key="8">
    <source>
        <dbReference type="Pfam" id="PF01478"/>
    </source>
</evidence>
<accession>I3ECV0</accession>
<dbReference type="Pfam" id="PF01478">
    <property type="entry name" value="Peptidase_A24"/>
    <property type="match status" value="1"/>
</dbReference>
<feature type="transmembrane region" description="Helical" evidence="7">
    <location>
        <begin position="74"/>
        <end position="93"/>
    </location>
</feature>
<evidence type="ECO:0000256" key="3">
    <source>
        <dbReference type="ARBA" id="ARBA00022475"/>
    </source>
</evidence>
<dbReference type="STRING" id="796606.BMMGA3_12585"/>
<evidence type="ECO:0000259" key="9">
    <source>
        <dbReference type="Pfam" id="PF06750"/>
    </source>
</evidence>
<dbReference type="InterPro" id="IPR000045">
    <property type="entry name" value="Prepilin_IV_endopep_pep"/>
</dbReference>
<dbReference type="eggNOG" id="COG1989">
    <property type="taxonomic scope" value="Bacteria"/>
</dbReference>
<name>I3ECV0_BACMM</name>
<evidence type="ECO:0000256" key="2">
    <source>
        <dbReference type="ARBA" id="ARBA00005801"/>
    </source>
</evidence>
<feature type="domain" description="Prepilin type IV endopeptidase peptidase" evidence="8">
    <location>
        <begin position="104"/>
        <end position="207"/>
    </location>
</feature>
<evidence type="ECO:0000313" key="10">
    <source>
        <dbReference type="EMBL" id="AIE60910.1"/>
    </source>
</evidence>
<evidence type="ECO:0000313" key="11">
    <source>
        <dbReference type="Proteomes" id="UP000027602"/>
    </source>
</evidence>
<feature type="transmembrane region" description="Helical" evidence="7">
    <location>
        <begin position="226"/>
        <end position="246"/>
    </location>
</feature>
<evidence type="ECO:0000256" key="5">
    <source>
        <dbReference type="ARBA" id="ARBA00022989"/>
    </source>
</evidence>
<dbReference type="InterPro" id="IPR010627">
    <property type="entry name" value="Prepilin_pept_A24_N"/>
</dbReference>
<reference evidence="10 11" key="1">
    <citation type="journal article" date="2015" name="BMC Genomics">
        <title>Transcriptome analysis of thermophilic methylotrophic Bacillus methanolicus MGA3 using RNA-sequencing provides detailed insights into its previously uncharted transcriptional landscape.</title>
        <authorList>
            <person name="Irla M."/>
            <person name="Neshat A."/>
            <person name="Brautaset T."/>
            <person name="Ruckert C."/>
            <person name="Kalinowski J."/>
            <person name="Wendisch V.F."/>
        </authorList>
    </citation>
    <scope>NUCLEOTIDE SEQUENCE [LARGE SCALE GENOMIC DNA]</scope>
    <source>
        <strain evidence="11">MGA3 / ATCC 53907</strain>
    </source>
</reference>
<dbReference type="EMBL" id="CP007739">
    <property type="protein sequence ID" value="AIE60910.1"/>
    <property type="molecule type" value="Genomic_DNA"/>
</dbReference>
<dbReference type="Proteomes" id="UP000027602">
    <property type="component" value="Chromosome"/>
</dbReference>
<dbReference type="AlphaFoldDB" id="I3ECV0"/>
<dbReference type="PANTHER" id="PTHR30487">
    <property type="entry name" value="TYPE 4 PREPILIN-LIKE PROTEINS LEADER PEPTIDE-PROCESSING ENZYME"/>
    <property type="match status" value="1"/>
</dbReference>
<feature type="transmembrane region" description="Helical" evidence="7">
    <location>
        <begin position="126"/>
        <end position="143"/>
    </location>
</feature>
<organism evidence="10 11">
    <name type="scientific">Bacillus methanolicus (strain MGA3 / ATCC 53907)</name>
    <dbReference type="NCBI Taxonomy" id="796606"/>
    <lineage>
        <taxon>Bacteria</taxon>
        <taxon>Bacillati</taxon>
        <taxon>Bacillota</taxon>
        <taxon>Bacilli</taxon>
        <taxon>Bacillales</taxon>
        <taxon>Bacillaceae</taxon>
        <taxon>Bacillus</taxon>
    </lineage>
</organism>
<dbReference type="GO" id="GO:0004190">
    <property type="term" value="F:aspartic-type endopeptidase activity"/>
    <property type="evidence" value="ECO:0007669"/>
    <property type="project" value="UniProtKB-EC"/>
</dbReference>
<dbReference type="HOGENOM" id="CLU_057101_0_1_9"/>
<gene>
    <name evidence="10" type="primary">comC</name>
    <name evidence="10" type="ORF">BMMGA3_12585</name>
</gene>
<keyword evidence="10" id="KW-0378">Hydrolase</keyword>
<comment type="similarity">
    <text evidence="2">Belongs to the peptidase A24 family.</text>
</comment>
<dbReference type="MEROPS" id="A24.019"/>
<dbReference type="Pfam" id="PF06750">
    <property type="entry name" value="A24_N_bact"/>
    <property type="match status" value="1"/>
</dbReference>
<feature type="transmembrane region" description="Helical" evidence="7">
    <location>
        <begin position="149"/>
        <end position="166"/>
    </location>
</feature>
<dbReference type="OrthoDB" id="9789291at2"/>
<feature type="domain" description="Prepilin peptidase A24 N-terminal" evidence="9">
    <location>
        <begin position="11"/>
        <end position="89"/>
    </location>
</feature>
<keyword evidence="3" id="KW-1003">Cell membrane</keyword>
<dbReference type="GO" id="GO:0006465">
    <property type="term" value="P:signal peptide processing"/>
    <property type="evidence" value="ECO:0007669"/>
    <property type="project" value="TreeGrafter"/>
</dbReference>
<keyword evidence="4 7" id="KW-0812">Transmembrane</keyword>
<dbReference type="Gene3D" id="1.20.120.1220">
    <property type="match status" value="1"/>
</dbReference>